<accession>A0A076MQT4</accession>
<reference evidence="1 2" key="1">
    <citation type="submission" date="2014-07" db="EMBL/GenBank/DDBJ databases">
        <title>Whole Genome Sequence of the Amycolatopsis methanolica 239.</title>
        <authorList>
            <person name="Tang B."/>
        </authorList>
    </citation>
    <scope>NUCLEOTIDE SEQUENCE [LARGE SCALE GENOMIC DNA]</scope>
    <source>
        <strain evidence="1 2">239</strain>
    </source>
</reference>
<dbReference type="STRING" id="1068978.AMETH_2947"/>
<proteinExistence type="predicted"/>
<sequence>MIAFADEAGGRDRTEALLWSAPTGALPAPPIDTRARLLPIGELEWPDAERLFLRLLHTVRPVQYAKLFGVPGQAQAGIDAYARLPLDLMHGESGGRDYITLQSRRIETLTATKIKKSVDDLLKGEWADKTSAFHFDGPQIISNEIYRPGPDRRARPVAGALRSDTLDDLVDAGFDPGVLENPEGWWAP</sequence>
<keyword evidence="2" id="KW-1185">Reference proteome</keyword>
<gene>
    <name evidence="1" type="ORF">AMETH_2947</name>
</gene>
<dbReference type="eggNOG" id="COG5635">
    <property type="taxonomic scope" value="Bacteria"/>
</dbReference>
<protein>
    <submittedName>
        <fullName evidence="1">Putative signal transduction protein with Nacht domain</fullName>
    </submittedName>
</protein>
<dbReference type="KEGG" id="amq:AMETH_2947"/>
<dbReference type="AlphaFoldDB" id="A0A076MQT4"/>
<dbReference type="PATRIC" id="fig|1068978.7.peg.3145"/>
<evidence type="ECO:0000313" key="2">
    <source>
        <dbReference type="Proteomes" id="UP000062973"/>
    </source>
</evidence>
<dbReference type="EMBL" id="CP009110">
    <property type="protein sequence ID" value="AIJ23039.1"/>
    <property type="molecule type" value="Genomic_DNA"/>
</dbReference>
<dbReference type="Proteomes" id="UP000062973">
    <property type="component" value="Chromosome"/>
</dbReference>
<evidence type="ECO:0000313" key="1">
    <source>
        <dbReference type="EMBL" id="AIJ23039.1"/>
    </source>
</evidence>
<organism evidence="1 2">
    <name type="scientific">Amycolatopsis methanolica 239</name>
    <dbReference type="NCBI Taxonomy" id="1068978"/>
    <lineage>
        <taxon>Bacteria</taxon>
        <taxon>Bacillati</taxon>
        <taxon>Actinomycetota</taxon>
        <taxon>Actinomycetes</taxon>
        <taxon>Pseudonocardiales</taxon>
        <taxon>Pseudonocardiaceae</taxon>
        <taxon>Amycolatopsis</taxon>
        <taxon>Amycolatopsis methanolica group</taxon>
    </lineage>
</organism>
<dbReference type="HOGENOM" id="CLU_1438328_0_0_11"/>
<name>A0A076MQT4_AMYME</name>